<dbReference type="GeneID" id="64630928"/>
<dbReference type="EMBL" id="JABBWG010000045">
    <property type="protein sequence ID" value="KAG1807140.1"/>
    <property type="molecule type" value="Genomic_DNA"/>
</dbReference>
<evidence type="ECO:0000313" key="2">
    <source>
        <dbReference type="Proteomes" id="UP000807769"/>
    </source>
</evidence>
<accession>A0A9P7E015</accession>
<dbReference type="OrthoDB" id="10250458at2759"/>
<evidence type="ECO:0000313" key="1">
    <source>
        <dbReference type="EMBL" id="KAG1807140.1"/>
    </source>
</evidence>
<reference evidence="1" key="1">
    <citation type="journal article" date="2020" name="New Phytol.">
        <title>Comparative genomics reveals dynamic genome evolution in host specialist ectomycorrhizal fungi.</title>
        <authorList>
            <person name="Lofgren L.A."/>
            <person name="Nguyen N.H."/>
            <person name="Vilgalys R."/>
            <person name="Ruytinx J."/>
            <person name="Liao H.L."/>
            <person name="Branco S."/>
            <person name="Kuo A."/>
            <person name="LaButti K."/>
            <person name="Lipzen A."/>
            <person name="Andreopoulos W."/>
            <person name="Pangilinan J."/>
            <person name="Riley R."/>
            <person name="Hundley H."/>
            <person name="Na H."/>
            <person name="Barry K."/>
            <person name="Grigoriev I.V."/>
            <person name="Stajich J.E."/>
            <person name="Kennedy P.G."/>
        </authorList>
    </citation>
    <scope>NUCLEOTIDE SEQUENCE</scope>
    <source>
        <strain evidence="1">MN1</strain>
    </source>
</reference>
<dbReference type="RefSeq" id="XP_041187876.1">
    <property type="nucleotide sequence ID" value="XM_041336912.1"/>
</dbReference>
<protein>
    <submittedName>
        <fullName evidence="1">Uncharacterized protein</fullName>
    </submittedName>
</protein>
<sequence length="78" mass="8742">MGVVGGRSVLKMCLEEIRVHRKTMFLLNILLPTSSSQHHLEIHTNSYASMFSDLSLVSTSALMLAAIQEEGPCFYLMR</sequence>
<gene>
    <name evidence="1" type="ORF">BJ212DRAFT_1388134</name>
</gene>
<organism evidence="1 2">
    <name type="scientific">Suillus subaureus</name>
    <dbReference type="NCBI Taxonomy" id="48587"/>
    <lineage>
        <taxon>Eukaryota</taxon>
        <taxon>Fungi</taxon>
        <taxon>Dikarya</taxon>
        <taxon>Basidiomycota</taxon>
        <taxon>Agaricomycotina</taxon>
        <taxon>Agaricomycetes</taxon>
        <taxon>Agaricomycetidae</taxon>
        <taxon>Boletales</taxon>
        <taxon>Suillineae</taxon>
        <taxon>Suillaceae</taxon>
        <taxon>Suillus</taxon>
    </lineage>
</organism>
<keyword evidence="2" id="KW-1185">Reference proteome</keyword>
<comment type="caution">
    <text evidence="1">The sequence shown here is derived from an EMBL/GenBank/DDBJ whole genome shotgun (WGS) entry which is preliminary data.</text>
</comment>
<dbReference type="Proteomes" id="UP000807769">
    <property type="component" value="Unassembled WGS sequence"/>
</dbReference>
<proteinExistence type="predicted"/>
<name>A0A9P7E015_9AGAM</name>
<dbReference type="AlphaFoldDB" id="A0A9P7E015"/>